<dbReference type="Gene3D" id="3.30.70.1660">
    <property type="match status" value="1"/>
</dbReference>
<dbReference type="Gene3D" id="6.10.140.1950">
    <property type="match status" value="1"/>
</dbReference>
<dbReference type="Pfam" id="PF03462">
    <property type="entry name" value="PCRF"/>
    <property type="match status" value="1"/>
</dbReference>
<dbReference type="GO" id="GO:0003747">
    <property type="term" value="F:translation release factor activity"/>
    <property type="evidence" value="ECO:0007669"/>
    <property type="project" value="InterPro"/>
</dbReference>
<reference evidence="5" key="1">
    <citation type="journal article" date="2020" name="Stud. Mycol.">
        <title>101 Dothideomycetes genomes: a test case for predicting lifestyles and emergence of pathogens.</title>
        <authorList>
            <person name="Haridas S."/>
            <person name="Albert R."/>
            <person name="Binder M."/>
            <person name="Bloem J."/>
            <person name="Labutti K."/>
            <person name="Salamov A."/>
            <person name="Andreopoulos B."/>
            <person name="Baker S."/>
            <person name="Barry K."/>
            <person name="Bills G."/>
            <person name="Bluhm B."/>
            <person name="Cannon C."/>
            <person name="Castanera R."/>
            <person name="Culley D."/>
            <person name="Daum C."/>
            <person name="Ezra D."/>
            <person name="Gonzalez J."/>
            <person name="Henrissat B."/>
            <person name="Kuo A."/>
            <person name="Liang C."/>
            <person name="Lipzen A."/>
            <person name="Lutzoni F."/>
            <person name="Magnuson J."/>
            <person name="Mondo S."/>
            <person name="Nolan M."/>
            <person name="Ohm R."/>
            <person name="Pangilinan J."/>
            <person name="Park H.-J."/>
            <person name="Ramirez L."/>
            <person name="Alfaro M."/>
            <person name="Sun H."/>
            <person name="Tritt A."/>
            <person name="Yoshinaga Y."/>
            <person name="Zwiers L.-H."/>
            <person name="Turgeon B."/>
            <person name="Goodwin S."/>
            <person name="Spatafora J."/>
            <person name="Crous P."/>
            <person name="Grigoriev I."/>
        </authorList>
    </citation>
    <scope>NUCLEOTIDE SEQUENCE</scope>
    <source>
        <strain evidence="5">CBS 262.69</strain>
    </source>
</reference>
<dbReference type="GO" id="GO:0005739">
    <property type="term" value="C:mitochondrion"/>
    <property type="evidence" value="ECO:0007669"/>
    <property type="project" value="UniProtKB-ARBA"/>
</dbReference>
<dbReference type="Pfam" id="PF00472">
    <property type="entry name" value="RF-1"/>
    <property type="match status" value="1"/>
</dbReference>
<accession>A0A6G1I732</accession>
<evidence type="ECO:0000256" key="2">
    <source>
        <dbReference type="ARBA" id="ARBA00022481"/>
    </source>
</evidence>
<dbReference type="Proteomes" id="UP000799640">
    <property type="component" value="Unassembled WGS sequence"/>
</dbReference>
<keyword evidence="2" id="KW-0488">Methylation</keyword>
<evidence type="ECO:0000256" key="1">
    <source>
        <dbReference type="ARBA" id="ARBA00010835"/>
    </source>
</evidence>
<evidence type="ECO:0000313" key="6">
    <source>
        <dbReference type="Proteomes" id="UP000799640"/>
    </source>
</evidence>
<dbReference type="GO" id="GO:0032543">
    <property type="term" value="P:mitochondrial translation"/>
    <property type="evidence" value="ECO:0007669"/>
    <property type="project" value="UniProtKB-ARBA"/>
</dbReference>
<feature type="domain" description="Prokaryotic-type class I peptide chain release factors" evidence="4">
    <location>
        <begin position="281"/>
        <end position="297"/>
    </location>
</feature>
<dbReference type="OrthoDB" id="2019491at2759"/>
<evidence type="ECO:0000256" key="3">
    <source>
        <dbReference type="ARBA" id="ARBA00022917"/>
    </source>
</evidence>
<name>A0A6G1I732_9PEZI</name>
<keyword evidence="6" id="KW-1185">Reference proteome</keyword>
<protein>
    <submittedName>
        <fullName evidence="5">Release factor</fullName>
    </submittedName>
</protein>
<dbReference type="InterPro" id="IPR000352">
    <property type="entry name" value="Pep_chain_release_fac_I"/>
</dbReference>
<dbReference type="FunFam" id="3.30.160.20:FF:000070">
    <property type="entry name" value="Related to MRF1-peptide chain release factor, mitochondrial"/>
    <property type="match status" value="1"/>
</dbReference>
<dbReference type="InterPro" id="IPR045853">
    <property type="entry name" value="Pep_chain_release_fac_I_sf"/>
</dbReference>
<dbReference type="InterPro" id="IPR005139">
    <property type="entry name" value="PCRF"/>
</dbReference>
<dbReference type="PANTHER" id="PTHR43804">
    <property type="entry name" value="LD18447P"/>
    <property type="match status" value="1"/>
</dbReference>
<organism evidence="5 6">
    <name type="scientific">Trichodelitschia bisporula</name>
    <dbReference type="NCBI Taxonomy" id="703511"/>
    <lineage>
        <taxon>Eukaryota</taxon>
        <taxon>Fungi</taxon>
        <taxon>Dikarya</taxon>
        <taxon>Ascomycota</taxon>
        <taxon>Pezizomycotina</taxon>
        <taxon>Dothideomycetes</taxon>
        <taxon>Dothideomycetes incertae sedis</taxon>
        <taxon>Phaeotrichales</taxon>
        <taxon>Phaeotrichaceae</taxon>
        <taxon>Trichodelitschia</taxon>
    </lineage>
</organism>
<keyword evidence="3" id="KW-0648">Protein biosynthesis</keyword>
<proteinExistence type="inferred from homology"/>
<dbReference type="SMART" id="SM00937">
    <property type="entry name" value="PCRF"/>
    <property type="match status" value="1"/>
</dbReference>
<dbReference type="PANTHER" id="PTHR43804:SF7">
    <property type="entry name" value="LD18447P"/>
    <property type="match status" value="1"/>
</dbReference>
<gene>
    <name evidence="5" type="ORF">EJ06DRAFT_541501</name>
</gene>
<evidence type="ECO:0000313" key="5">
    <source>
        <dbReference type="EMBL" id="KAF2403857.1"/>
    </source>
</evidence>
<dbReference type="EMBL" id="ML996689">
    <property type="protein sequence ID" value="KAF2403857.1"/>
    <property type="molecule type" value="Genomic_DNA"/>
</dbReference>
<dbReference type="InterPro" id="IPR050057">
    <property type="entry name" value="Prokaryotic/Mito_RF"/>
</dbReference>
<dbReference type="PROSITE" id="PS00745">
    <property type="entry name" value="RF_PROK_I"/>
    <property type="match status" value="1"/>
</dbReference>
<sequence length="420" mass="46236">MFYTPWICTRCLVRTTRRLGGRQLRWHSSAAPTLASTSTSKPIYPALLERARAISKEHASLSQQLAENFDTKTAKKAGELATVVDALKQWEAANDAYTELSTLIHDSKTDPELLALASDDLPSTTTALESATATLTQTLVPKHPFASFPCLIEIRPGAGGGEASIFAADLLRMYTAYCAAHNLRAQLVKRETADGVEDMITEAILEVETPGAYAVLRGEAGVHRVQRVPATETKGRTHTSSAAVMVLPSFPANDEAGELGFEDPGSDYYIDPKEVRLDVMRASGAGGQHVNKTESAVRLVHLPTNTVVFIQESRSQLRNREQAWQLLRARIAAQRREAREEELLKMRRGVVGVARIGRGDKIRTYNWQQQRITDHRSGLTVHGIEGVMAGGPNLEKIMQSVRVWLAEREMEDLIATESGK</sequence>
<evidence type="ECO:0000259" key="4">
    <source>
        <dbReference type="PROSITE" id="PS00745"/>
    </source>
</evidence>
<dbReference type="SUPFAM" id="SSF75620">
    <property type="entry name" value="Release factor"/>
    <property type="match status" value="1"/>
</dbReference>
<dbReference type="AlphaFoldDB" id="A0A6G1I732"/>
<comment type="similarity">
    <text evidence="1">Belongs to the prokaryotic/mitochondrial release factor family.</text>
</comment>
<dbReference type="Gene3D" id="3.30.160.20">
    <property type="match status" value="1"/>
</dbReference>